<gene>
    <name evidence="1" type="primary">stbD_2</name>
    <name evidence="1" type="ORF">NCTC11694_05291</name>
</gene>
<evidence type="ECO:0000313" key="1">
    <source>
        <dbReference type="EMBL" id="STR43998.1"/>
    </source>
</evidence>
<sequence length="122" mass="13348">MIKIAASDHYVFGDRINKDTYNQPRGYIAFKGPGLLTSAIQPGMDHASSYYGWPESWPGAWSSYNQVTYIRGAACSIEDYPATVLLPTITAEALSSGESSGSAFQHNAGVRSWRDVLDSSHR</sequence>
<evidence type="ECO:0000313" key="2">
    <source>
        <dbReference type="Proteomes" id="UP000255050"/>
    </source>
</evidence>
<comment type="caution">
    <text evidence="1">The sequence shown here is derived from an EMBL/GenBank/DDBJ whole genome shotgun (WGS) entry which is preliminary data.</text>
</comment>
<organism evidence="1 2">
    <name type="scientific">Klebsiella michiganensis</name>
    <dbReference type="NCBI Taxonomy" id="1134687"/>
    <lineage>
        <taxon>Bacteria</taxon>
        <taxon>Pseudomonadati</taxon>
        <taxon>Pseudomonadota</taxon>
        <taxon>Gammaproteobacteria</taxon>
        <taxon>Enterobacterales</taxon>
        <taxon>Enterobacteriaceae</taxon>
        <taxon>Klebsiella/Raoultella group</taxon>
        <taxon>Klebsiella</taxon>
    </lineage>
</organism>
<name>A0A7H4M6H2_9ENTR</name>
<dbReference type="Proteomes" id="UP000255050">
    <property type="component" value="Unassembled WGS sequence"/>
</dbReference>
<reference evidence="1 2" key="1">
    <citation type="submission" date="2018-06" db="EMBL/GenBank/DDBJ databases">
        <authorList>
            <consortium name="Pathogen Informatics"/>
            <person name="Doyle S."/>
        </authorList>
    </citation>
    <scope>NUCLEOTIDE SEQUENCE [LARGE SCALE GENOMIC DNA]</scope>
    <source>
        <strain evidence="1 2">NCTC11694</strain>
    </source>
</reference>
<dbReference type="EMBL" id="UGJR01000002">
    <property type="protein sequence ID" value="STR43998.1"/>
    <property type="molecule type" value="Genomic_DNA"/>
</dbReference>
<protein>
    <submittedName>
        <fullName evidence="1">Putative fimbriae usher</fullName>
    </submittedName>
</protein>
<accession>A0A7H4M6H2</accession>
<dbReference type="AlphaFoldDB" id="A0A7H4M6H2"/>
<proteinExistence type="predicted"/>